<protein>
    <recommendedName>
        <fullName evidence="3">Reverse transcriptase</fullName>
    </recommendedName>
</protein>
<evidence type="ECO:0000313" key="1">
    <source>
        <dbReference type="EMBL" id="MFH4984909.1"/>
    </source>
</evidence>
<proteinExistence type="predicted"/>
<sequence>LVEALKKAVQLSGERQKKKNRTRISQETIHLMAKRAQMKADGVTDAEYVTLCKTIRQKLKQDYDEYRKKRLREAAEKKSSLKTVERDIRLKQHIPVALKNDIGERTTDRDRMNDICKNFYNGLYSSKVSVPRKQPCTEFEEIPSIMWEEVEKAICKSPKGKCPGKDGIKVDYLRVGGATVAKALAERFTPYVRQRKTPIQWKISTTILLMKKGDTENFRSYGQSPSCHRSKKFSHE</sequence>
<dbReference type="Proteomes" id="UP001608902">
    <property type="component" value="Unassembled WGS sequence"/>
</dbReference>
<evidence type="ECO:0000313" key="2">
    <source>
        <dbReference type="Proteomes" id="UP001608902"/>
    </source>
</evidence>
<keyword evidence="2" id="KW-1185">Reference proteome</keyword>
<accession>A0ABD6F238</accession>
<dbReference type="AlphaFoldDB" id="A0ABD6F238"/>
<dbReference type="PANTHER" id="PTHR19446">
    <property type="entry name" value="REVERSE TRANSCRIPTASES"/>
    <property type="match status" value="1"/>
</dbReference>
<reference evidence="1 2" key="1">
    <citation type="submission" date="2024-08" db="EMBL/GenBank/DDBJ databases">
        <title>Gnathostoma spinigerum genome.</title>
        <authorList>
            <person name="Gonzalez-Bertolin B."/>
            <person name="Monzon S."/>
            <person name="Zaballos A."/>
            <person name="Jimenez P."/>
            <person name="Dekumyoy P."/>
            <person name="Varona S."/>
            <person name="Cuesta I."/>
            <person name="Sumanam S."/>
            <person name="Adisakwattana P."/>
            <person name="Gasser R.B."/>
            <person name="Hernandez-Gonzalez A."/>
            <person name="Young N.D."/>
            <person name="Perteguer M.J."/>
        </authorList>
    </citation>
    <scope>NUCLEOTIDE SEQUENCE [LARGE SCALE GENOMIC DNA]</scope>
    <source>
        <strain evidence="1">AL3</strain>
        <tissue evidence="1">Liver</tissue>
    </source>
</reference>
<feature type="non-terminal residue" evidence="1">
    <location>
        <position position="1"/>
    </location>
</feature>
<evidence type="ECO:0008006" key="3">
    <source>
        <dbReference type="Google" id="ProtNLM"/>
    </source>
</evidence>
<comment type="caution">
    <text evidence="1">The sequence shown here is derived from an EMBL/GenBank/DDBJ whole genome shotgun (WGS) entry which is preliminary data.</text>
</comment>
<gene>
    <name evidence="1" type="ORF">AB6A40_011618</name>
</gene>
<name>A0ABD6F238_9BILA</name>
<organism evidence="1 2">
    <name type="scientific">Gnathostoma spinigerum</name>
    <dbReference type="NCBI Taxonomy" id="75299"/>
    <lineage>
        <taxon>Eukaryota</taxon>
        <taxon>Metazoa</taxon>
        <taxon>Ecdysozoa</taxon>
        <taxon>Nematoda</taxon>
        <taxon>Chromadorea</taxon>
        <taxon>Rhabditida</taxon>
        <taxon>Spirurina</taxon>
        <taxon>Gnathostomatomorpha</taxon>
        <taxon>Gnathostomatoidea</taxon>
        <taxon>Gnathostomatidae</taxon>
        <taxon>Gnathostoma</taxon>
    </lineage>
</organism>
<dbReference type="EMBL" id="JBGFUD010023253">
    <property type="protein sequence ID" value="MFH4984909.1"/>
    <property type="molecule type" value="Genomic_DNA"/>
</dbReference>